<dbReference type="PANTHER" id="PTHR39079:SF1">
    <property type="entry name" value="GH11706P-RELATED"/>
    <property type="match status" value="1"/>
</dbReference>
<dbReference type="RefSeq" id="XP_070142824.1">
    <property type="nucleotide sequence ID" value="XM_070286723.1"/>
</dbReference>
<dbReference type="GeneID" id="138927861"/>
<feature type="domain" description="DUF4788" evidence="3">
    <location>
        <begin position="12"/>
        <end position="246"/>
    </location>
</feature>
<feature type="domain" description="DUF4776" evidence="2">
    <location>
        <begin position="292"/>
        <end position="728"/>
    </location>
</feature>
<evidence type="ECO:0000313" key="4">
    <source>
        <dbReference type="Proteomes" id="UP001652661"/>
    </source>
</evidence>
<feature type="region of interest" description="Disordered" evidence="1">
    <location>
        <begin position="476"/>
        <end position="504"/>
    </location>
</feature>
<dbReference type="InterPro" id="IPR031949">
    <property type="entry name" value="DUF4776"/>
</dbReference>
<organism evidence="4 5">
    <name type="scientific">Drosophila kikkawai</name>
    <name type="common">Fruit fly</name>
    <dbReference type="NCBI Taxonomy" id="30033"/>
    <lineage>
        <taxon>Eukaryota</taxon>
        <taxon>Metazoa</taxon>
        <taxon>Ecdysozoa</taxon>
        <taxon>Arthropoda</taxon>
        <taxon>Hexapoda</taxon>
        <taxon>Insecta</taxon>
        <taxon>Pterygota</taxon>
        <taxon>Neoptera</taxon>
        <taxon>Endopterygota</taxon>
        <taxon>Diptera</taxon>
        <taxon>Brachycera</taxon>
        <taxon>Muscomorpha</taxon>
        <taxon>Ephydroidea</taxon>
        <taxon>Drosophilidae</taxon>
        <taxon>Drosophila</taxon>
        <taxon>Sophophora</taxon>
    </lineage>
</organism>
<evidence type="ECO:0000259" key="3">
    <source>
        <dbReference type="Pfam" id="PF16032"/>
    </source>
</evidence>
<feature type="region of interest" description="Disordered" evidence="1">
    <location>
        <begin position="879"/>
        <end position="911"/>
    </location>
</feature>
<name>A0ABM4GJE1_DROKI</name>
<keyword evidence="4" id="KW-1185">Reference proteome</keyword>
<feature type="compositionally biased region" description="Polar residues" evidence="1">
    <location>
        <begin position="477"/>
        <end position="487"/>
    </location>
</feature>
<proteinExistence type="predicted"/>
<sequence length="911" mass="102231">MNTDVSFLFDAVVTNLEVFGVVFTEPLQVAVKLKVMGTNLKLTSSRVNVSDFAANRELEFLSDPQKVRDNLEELGLELAASYQGSTLGLASVTFPPEFLEKISPTMSDLLHEDSVNLERRGDVVGSISILIRLTLKCEEIPPKSGSQVSLSKKSHVSCSGQGPTINPHDVMFLIGDPDPLLQIPSDPCSELATEEGDERLRLDLQRYRGVNRRVVFPKDDPCPQQKPSFSRLKNMTDKYSQIIDSVARKVKYMERLTCAVATSEPTVTARTPMNERFIPVPLGSEPEDLPGVKPIRYCPVCLYSMSWLPKYTPCPRCNTKARPMLPPQKQLTAMQIVAEQLVRQQGVEDLCSGPCRLIQNAGSEGDECPPCQCTCSGGKVCAHCRVRRMCEDIYHQSAPEPEQRMRLSRPGTQEDYCVIQDSQDDHLPYLSRVFHEMKHLYQLHDSKKLEALQLRCQSQTLLPRRSIKELTEALYQGSRTGSQTQTMQDHRQRAGHKRCVPSESGVSRRHGWNWKTSAEARTKGWRPGAILRASGHVMRYFLMNHERNLYQKILSDEDHRQRMAKPVLSISKRNGEIFVTLRPLASMGKRQKPITFRIVKSHLAVALRKIKRALKDQGFEKCSCHKSLMMCTCRDALEKFELNKALRRECQRRLIEPCPEHLVLTDTSVSDLEFDLDVHPPSRRCRSQIQAIRNSVNHGTQTSKKDMSPLPPKYRMQKSPYHRAFDCALGDRYMGTAFGWPGEQVFEDGVFGVAGGGPRGPNPMPCGKSRPVNLWGGEVKGEGPYAAFGGVGGGGRVLVGYRRRRGARGDGLRGPLGEAWKGFPVKGHRVGNSEPIPVRYPKRVLKAAQEAAKAAKQAEIDAVEKKKKGIDMVKYLQQKGTLRRPWNPNEGKDSRPMPAKRTKKDSGCITL</sequence>
<gene>
    <name evidence="5" type="primary">LOC138927861</name>
</gene>
<dbReference type="PANTHER" id="PTHR39079">
    <property type="entry name" value="FI08034P-RELATED"/>
    <property type="match status" value="1"/>
</dbReference>
<evidence type="ECO:0000256" key="1">
    <source>
        <dbReference type="SAM" id="MobiDB-lite"/>
    </source>
</evidence>
<evidence type="ECO:0000259" key="2">
    <source>
        <dbReference type="Pfam" id="PF16003"/>
    </source>
</evidence>
<accession>A0ABM4GJE1</accession>
<reference evidence="5" key="1">
    <citation type="submission" date="2025-08" db="UniProtKB">
        <authorList>
            <consortium name="RefSeq"/>
        </authorList>
    </citation>
    <scope>IDENTIFICATION</scope>
    <source>
        <strain evidence="5">14028-0561.14</strain>
        <tissue evidence="5">Whole fly</tissue>
    </source>
</reference>
<dbReference type="Pfam" id="PF16032">
    <property type="entry name" value="DUF4788"/>
    <property type="match status" value="1"/>
</dbReference>
<dbReference type="Proteomes" id="UP001652661">
    <property type="component" value="Chromosome 3R"/>
</dbReference>
<protein>
    <submittedName>
        <fullName evidence="5">Uncharacterized protein</fullName>
    </submittedName>
</protein>
<dbReference type="Pfam" id="PF16003">
    <property type="entry name" value="DUF4776"/>
    <property type="match status" value="1"/>
</dbReference>
<evidence type="ECO:0000313" key="5">
    <source>
        <dbReference type="RefSeq" id="XP_070142824.1"/>
    </source>
</evidence>
<dbReference type="InterPro" id="IPR031992">
    <property type="entry name" value="DUF4788"/>
</dbReference>